<reference evidence="9 10" key="1">
    <citation type="submission" date="2017-10" db="EMBL/GenBank/DDBJ databases">
        <title>Sequencing the genomes of 1000 actinobacteria strains.</title>
        <authorList>
            <person name="Klenk H.-P."/>
        </authorList>
    </citation>
    <scope>NUCLEOTIDE SEQUENCE [LARGE SCALE GENOMIC DNA]</scope>
    <source>
        <strain evidence="9 10">DSM 21863</strain>
    </source>
</reference>
<dbReference type="AlphaFoldDB" id="A0A2A9EZK8"/>
<evidence type="ECO:0000256" key="2">
    <source>
        <dbReference type="ARBA" id="ARBA00022475"/>
    </source>
</evidence>
<keyword evidence="10" id="KW-1185">Reference proteome</keyword>
<sequence length="830" mass="81788">MTGDLRLVPLAFAVWVAAWALTGTRPLAGVGLLVAAAVLGGCVAAARRGGPWVAHLLLVCAGVVAVTGSVQVQADARGALVDLAAQEALSTLAGTVVSAARPAPFGGGSTWELAVDTVSARGSTTPVRGHVRVTAPGTPPRAGSAVEVEARLAPARFGAGTTAEATAAGPVAEHVAPSAVLRTTDRMRTALLDVTDPLGPQARGLVPGMAFGDTTRVPDDLDDAMRVTGLTHATAVSGSHFAIVLAVVTAVLTVAGVPRGWRVVTLAGAAVGFVLLVGPEPSVLRAVWTCAAGLLGLALGRPGQGLPALATASTVLLVVDPWLARSYGFALSCAATAGIVLLAGPLARLLTPWLGRALAFAVAVPCAAQAACGPILVLLDPAVALVAVPANVLAAPALVPGTVLALLATVLAPGLPAVAGPVAWLAGVPTGWLAGVATLGAAVPGSRVPWWPGPGGAAALALVTLAVLAVVVRRAPADTPAGPDAAGSLRRLRVRLVRPGRARSRLAPPGDGAVRGPGAGPPDATVRPVRHPLGGAGVSPRRRRGGGPLVLLTGAAVVLVAVLVVVPRVAAPGPVPPDWQVVACDVGQGDTLVVRSGPDSAVVVDVGPPGDAAARCLARLGVARVDLLVLSHFHTDHVGGLEPVLAAVPVTAAVVSAVAEPAAPARRALDLLGGVGVPVAAGAEGRAGAAGTVAWRVLGAADGVGANDASVALALRTASGIDVVALGDLEEPGQRALAARLRAAGYPADPVEVVKIAHHGSASQDPGLAALLAPAVVLVSVGDNDYGHPTGAALDLYTGTGARVLRTDRCGDAALVVRSARLATACGEGA</sequence>
<feature type="transmembrane region" description="Helical" evidence="7">
    <location>
        <begin position="6"/>
        <end position="22"/>
    </location>
</feature>
<dbReference type="Pfam" id="PF00753">
    <property type="entry name" value="Lactamase_B"/>
    <property type="match status" value="1"/>
</dbReference>
<dbReference type="InterPro" id="IPR052159">
    <property type="entry name" value="Competence_DNA_uptake"/>
</dbReference>
<evidence type="ECO:0000256" key="5">
    <source>
        <dbReference type="ARBA" id="ARBA00023136"/>
    </source>
</evidence>
<keyword evidence="3 7" id="KW-0812">Transmembrane</keyword>
<keyword evidence="2" id="KW-1003">Cell membrane</keyword>
<feature type="transmembrane region" description="Helical" evidence="7">
    <location>
        <begin position="358"/>
        <end position="379"/>
    </location>
</feature>
<feature type="transmembrane region" description="Helical" evidence="7">
    <location>
        <begin position="422"/>
        <end position="443"/>
    </location>
</feature>
<feature type="transmembrane region" description="Helical" evidence="7">
    <location>
        <begin position="549"/>
        <end position="570"/>
    </location>
</feature>
<dbReference type="InterPro" id="IPR004477">
    <property type="entry name" value="ComEC_N"/>
</dbReference>
<feature type="transmembrane region" description="Helical" evidence="7">
    <location>
        <begin position="455"/>
        <end position="472"/>
    </location>
</feature>
<dbReference type="RefSeq" id="WP_098463980.1">
    <property type="nucleotide sequence ID" value="NZ_PDJJ01000001.1"/>
</dbReference>
<comment type="caution">
    <text evidence="9">The sequence shown here is derived from an EMBL/GenBank/DDBJ whole genome shotgun (WGS) entry which is preliminary data.</text>
</comment>
<name>A0A2A9EZK8_9MICO</name>
<feature type="transmembrane region" description="Helical" evidence="7">
    <location>
        <begin position="324"/>
        <end position="346"/>
    </location>
</feature>
<feature type="transmembrane region" description="Helical" evidence="7">
    <location>
        <begin position="261"/>
        <end position="279"/>
    </location>
</feature>
<dbReference type="InterPro" id="IPR025405">
    <property type="entry name" value="DUF4131"/>
</dbReference>
<feature type="transmembrane region" description="Helical" evidence="7">
    <location>
        <begin position="27"/>
        <end position="46"/>
    </location>
</feature>
<dbReference type="OrthoDB" id="7177610at2"/>
<accession>A0A2A9EZK8</accession>
<evidence type="ECO:0000259" key="8">
    <source>
        <dbReference type="SMART" id="SM00849"/>
    </source>
</evidence>
<evidence type="ECO:0000313" key="10">
    <source>
        <dbReference type="Proteomes" id="UP000224130"/>
    </source>
</evidence>
<evidence type="ECO:0000256" key="3">
    <source>
        <dbReference type="ARBA" id="ARBA00022692"/>
    </source>
</evidence>
<dbReference type="EMBL" id="PDJJ01000001">
    <property type="protein sequence ID" value="PFG43655.1"/>
    <property type="molecule type" value="Genomic_DNA"/>
</dbReference>
<evidence type="ECO:0000256" key="4">
    <source>
        <dbReference type="ARBA" id="ARBA00022989"/>
    </source>
</evidence>
<gene>
    <name evidence="9" type="ORF">ATJ88_2361</name>
</gene>
<feature type="domain" description="Metallo-beta-lactamase" evidence="8">
    <location>
        <begin position="588"/>
        <end position="758"/>
    </location>
</feature>
<organism evidence="9 10">
    <name type="scientific">Isoptericola jiangsuensis</name>
    <dbReference type="NCBI Taxonomy" id="548579"/>
    <lineage>
        <taxon>Bacteria</taxon>
        <taxon>Bacillati</taxon>
        <taxon>Actinomycetota</taxon>
        <taxon>Actinomycetes</taxon>
        <taxon>Micrococcales</taxon>
        <taxon>Promicromonosporaceae</taxon>
        <taxon>Isoptericola</taxon>
    </lineage>
</organism>
<dbReference type="InterPro" id="IPR036866">
    <property type="entry name" value="RibonucZ/Hydroxyglut_hydro"/>
</dbReference>
<keyword evidence="4 7" id="KW-1133">Transmembrane helix</keyword>
<keyword evidence="5 7" id="KW-0472">Membrane</keyword>
<dbReference type="PANTHER" id="PTHR30619">
    <property type="entry name" value="DNA INTERNALIZATION/COMPETENCE PROTEIN COMEC/REC2"/>
    <property type="match status" value="1"/>
</dbReference>
<dbReference type="Gene3D" id="3.60.15.10">
    <property type="entry name" value="Ribonuclease Z/Hydroxyacylglutathione hydrolase-like"/>
    <property type="match status" value="1"/>
</dbReference>
<dbReference type="Pfam" id="PF13567">
    <property type="entry name" value="DUF4131"/>
    <property type="match status" value="1"/>
</dbReference>
<feature type="region of interest" description="Disordered" evidence="6">
    <location>
        <begin position="503"/>
        <end position="541"/>
    </location>
</feature>
<evidence type="ECO:0000256" key="1">
    <source>
        <dbReference type="ARBA" id="ARBA00004651"/>
    </source>
</evidence>
<dbReference type="GO" id="GO:0005886">
    <property type="term" value="C:plasma membrane"/>
    <property type="evidence" value="ECO:0007669"/>
    <property type="project" value="UniProtKB-SubCell"/>
</dbReference>
<dbReference type="PANTHER" id="PTHR30619:SF1">
    <property type="entry name" value="RECOMBINATION PROTEIN 2"/>
    <property type="match status" value="1"/>
</dbReference>
<dbReference type="SUPFAM" id="SSF56281">
    <property type="entry name" value="Metallo-hydrolase/oxidoreductase"/>
    <property type="match status" value="1"/>
</dbReference>
<evidence type="ECO:0000256" key="7">
    <source>
        <dbReference type="SAM" id="Phobius"/>
    </source>
</evidence>
<protein>
    <submittedName>
        <fullName evidence="9">Competence protein ComEC</fullName>
    </submittedName>
</protein>
<feature type="transmembrane region" description="Helical" evidence="7">
    <location>
        <begin position="385"/>
        <end position="410"/>
    </location>
</feature>
<feature type="transmembrane region" description="Helical" evidence="7">
    <location>
        <begin position="235"/>
        <end position="255"/>
    </location>
</feature>
<dbReference type="Proteomes" id="UP000224130">
    <property type="component" value="Unassembled WGS sequence"/>
</dbReference>
<dbReference type="Pfam" id="PF03772">
    <property type="entry name" value="Competence"/>
    <property type="match status" value="1"/>
</dbReference>
<dbReference type="InterPro" id="IPR001279">
    <property type="entry name" value="Metallo-B-lactamas"/>
</dbReference>
<evidence type="ECO:0000313" key="9">
    <source>
        <dbReference type="EMBL" id="PFG43655.1"/>
    </source>
</evidence>
<proteinExistence type="predicted"/>
<evidence type="ECO:0000256" key="6">
    <source>
        <dbReference type="SAM" id="MobiDB-lite"/>
    </source>
</evidence>
<feature type="transmembrane region" description="Helical" evidence="7">
    <location>
        <begin position="52"/>
        <end position="70"/>
    </location>
</feature>
<comment type="subcellular location">
    <subcellularLocation>
        <location evidence="1">Cell membrane</location>
        <topology evidence="1">Multi-pass membrane protein</topology>
    </subcellularLocation>
</comment>
<dbReference type="SMART" id="SM00849">
    <property type="entry name" value="Lactamase_B"/>
    <property type="match status" value="1"/>
</dbReference>
<dbReference type="NCBIfam" id="TIGR00360">
    <property type="entry name" value="ComEC_N-term"/>
    <property type="match status" value="1"/>
</dbReference>